<accession>A0A930YRW7</accession>
<dbReference type="GO" id="GO:0005886">
    <property type="term" value="C:plasma membrane"/>
    <property type="evidence" value="ECO:0007669"/>
    <property type="project" value="UniProtKB-SubCell"/>
</dbReference>
<keyword evidence="5" id="KW-0598">Phosphotransferase system</keyword>
<keyword evidence="7 9" id="KW-1133">Transmembrane helix</keyword>
<reference evidence="11" key="1">
    <citation type="submission" date="2020-04" db="EMBL/GenBank/DDBJ databases">
        <title>Deep metagenomics examines the oral microbiome during advanced dental caries in children, revealing novel taxa and co-occurrences with host molecules.</title>
        <authorList>
            <person name="Baker J.L."/>
            <person name="Morton J.T."/>
            <person name="Dinis M."/>
            <person name="Alvarez R."/>
            <person name="Tran N.C."/>
            <person name="Knight R."/>
            <person name="Edlund A."/>
        </authorList>
    </citation>
    <scope>NUCLEOTIDE SEQUENCE</scope>
    <source>
        <strain evidence="11">JCVI_38_bin.5</strain>
    </source>
</reference>
<keyword evidence="4 11" id="KW-0762">Sugar transport</keyword>
<comment type="subcellular location">
    <subcellularLocation>
        <location evidence="1">Cell membrane</location>
        <topology evidence="1">Multi-pass membrane protein</topology>
    </subcellularLocation>
</comment>
<organism evidence="11 12">
    <name type="scientific">Lancefieldella rimae</name>
    <dbReference type="NCBI Taxonomy" id="1383"/>
    <lineage>
        <taxon>Bacteria</taxon>
        <taxon>Bacillati</taxon>
        <taxon>Actinomycetota</taxon>
        <taxon>Coriobacteriia</taxon>
        <taxon>Coriobacteriales</taxon>
        <taxon>Atopobiaceae</taxon>
        <taxon>Lancefieldella</taxon>
    </lineage>
</organism>
<dbReference type="GO" id="GO:0015577">
    <property type="term" value="F:galactitol transmembrane transporter activity"/>
    <property type="evidence" value="ECO:0007669"/>
    <property type="project" value="InterPro"/>
</dbReference>
<feature type="transmembrane region" description="Helical" evidence="9">
    <location>
        <begin position="43"/>
        <end position="72"/>
    </location>
</feature>
<evidence type="ECO:0000256" key="5">
    <source>
        <dbReference type="ARBA" id="ARBA00022683"/>
    </source>
</evidence>
<dbReference type="InterPro" id="IPR004703">
    <property type="entry name" value="PTS_sugar-sp_permease"/>
</dbReference>
<dbReference type="Pfam" id="PF03611">
    <property type="entry name" value="EIIC-GAT"/>
    <property type="match status" value="1"/>
</dbReference>
<dbReference type="PROSITE" id="PS51104">
    <property type="entry name" value="PTS_EIIC_TYPE_2"/>
    <property type="match status" value="1"/>
</dbReference>
<keyword evidence="8 9" id="KW-0472">Membrane</keyword>
<comment type="caution">
    <text evidence="11">The sequence shown here is derived from an EMBL/GenBank/DDBJ whole genome shotgun (WGS) entry which is preliminary data.</text>
</comment>
<feature type="transmembrane region" description="Helical" evidence="9">
    <location>
        <begin position="6"/>
        <end position="31"/>
    </location>
</feature>
<evidence type="ECO:0000313" key="12">
    <source>
        <dbReference type="Proteomes" id="UP000698335"/>
    </source>
</evidence>
<evidence type="ECO:0000313" key="11">
    <source>
        <dbReference type="EMBL" id="MBF4807456.1"/>
    </source>
</evidence>
<dbReference type="GO" id="GO:0009401">
    <property type="term" value="P:phosphoenolpyruvate-dependent sugar phosphotransferase system"/>
    <property type="evidence" value="ECO:0007669"/>
    <property type="project" value="UniProtKB-KW"/>
</dbReference>
<evidence type="ECO:0000256" key="6">
    <source>
        <dbReference type="ARBA" id="ARBA00022692"/>
    </source>
</evidence>
<feature type="transmembrane region" description="Helical" evidence="9">
    <location>
        <begin position="182"/>
        <end position="201"/>
    </location>
</feature>
<gene>
    <name evidence="11" type="ORF">HXK26_02000</name>
</gene>
<feature type="transmembrane region" description="Helical" evidence="9">
    <location>
        <begin position="259"/>
        <end position="282"/>
    </location>
</feature>
<evidence type="ECO:0000256" key="4">
    <source>
        <dbReference type="ARBA" id="ARBA00022597"/>
    </source>
</evidence>
<feature type="transmembrane region" description="Helical" evidence="9">
    <location>
        <begin position="92"/>
        <end position="117"/>
    </location>
</feature>
<dbReference type="PANTHER" id="PTHR37324">
    <property type="entry name" value="PTS SYSTEM GALACTITOL-SPECIFIC EIIC COMPONENT"/>
    <property type="match status" value="1"/>
</dbReference>
<dbReference type="InterPro" id="IPR013853">
    <property type="entry name" value="EIIC-GAT"/>
</dbReference>
<evidence type="ECO:0000256" key="2">
    <source>
        <dbReference type="ARBA" id="ARBA00022448"/>
    </source>
</evidence>
<protein>
    <submittedName>
        <fullName evidence="11">PTS sugar transporter subunit IIC</fullName>
    </submittedName>
</protein>
<dbReference type="Proteomes" id="UP000698335">
    <property type="component" value="Unassembled WGS sequence"/>
</dbReference>
<keyword evidence="3" id="KW-1003">Cell membrane</keyword>
<evidence type="ECO:0000256" key="8">
    <source>
        <dbReference type="ARBA" id="ARBA00023136"/>
    </source>
</evidence>
<feature type="transmembrane region" description="Helical" evidence="9">
    <location>
        <begin position="129"/>
        <end position="162"/>
    </location>
</feature>
<keyword evidence="6 9" id="KW-0812">Transmembrane</keyword>
<evidence type="ECO:0000256" key="3">
    <source>
        <dbReference type="ARBA" id="ARBA00022475"/>
    </source>
</evidence>
<dbReference type="EMBL" id="JABZGW010000051">
    <property type="protein sequence ID" value="MBF4807456.1"/>
    <property type="molecule type" value="Genomic_DNA"/>
</dbReference>
<dbReference type="AlphaFoldDB" id="A0A930YRW7"/>
<evidence type="ECO:0000256" key="1">
    <source>
        <dbReference type="ARBA" id="ARBA00004651"/>
    </source>
</evidence>
<keyword evidence="2" id="KW-0813">Transport</keyword>
<feature type="transmembrane region" description="Helical" evidence="9">
    <location>
        <begin position="221"/>
        <end position="247"/>
    </location>
</feature>
<evidence type="ECO:0000256" key="9">
    <source>
        <dbReference type="SAM" id="Phobius"/>
    </source>
</evidence>
<proteinExistence type="predicted"/>
<dbReference type="InterPro" id="IPR013014">
    <property type="entry name" value="PTS_EIIC_2"/>
</dbReference>
<evidence type="ECO:0000256" key="7">
    <source>
        <dbReference type="ARBA" id="ARBA00022989"/>
    </source>
</evidence>
<name>A0A930YRW7_9ACTN</name>
<evidence type="ECO:0000259" key="10">
    <source>
        <dbReference type="PROSITE" id="PS51104"/>
    </source>
</evidence>
<feature type="non-terminal residue" evidence="11">
    <location>
        <position position="287"/>
    </location>
</feature>
<dbReference type="PANTHER" id="PTHR37324:SF2">
    <property type="entry name" value="PTS SYSTEM GALACTITOL-SPECIFIC EIIC COMPONENT"/>
    <property type="match status" value="1"/>
</dbReference>
<sequence length="287" mass="29514">MDFIVGFFGGLSSLGVSVVMPIVLTIIGVLFGAGFGKSLKAGLTVGIGFIGLNLVINQLMGTDLAGAVTAMVTRFGLGLSVLDVGWPAASAIAMGSIVGTIIIPLGLVVNIVMLLTNTTQTADVDIWNYWHFAFTGALVAIVTNNVMLGICAAIINEVIVLIIGDVTAPLVEKSLGLPGVSIPHGFSGAYVPIAFAVDWILDKIPGIKDINIDIRGLQKQFGVFGDPVLLGSIIGLIIGILAGYGFLPQKGADGTTTPGFLAIAVSMGAVMVLIPRMAALLMEGLLP</sequence>
<feature type="domain" description="PTS EIIC type-2" evidence="10">
    <location>
        <begin position="8"/>
        <end position="287"/>
    </location>
</feature>